<dbReference type="Gene3D" id="1.10.10.10">
    <property type="entry name" value="Winged helix-like DNA-binding domain superfamily/Winged helix DNA-binding domain"/>
    <property type="match status" value="1"/>
</dbReference>
<dbReference type="SMART" id="SM00316">
    <property type="entry name" value="S1"/>
    <property type="match status" value="2"/>
</dbReference>
<dbReference type="AlphaFoldDB" id="A0A1E5FZH6"/>
<dbReference type="PANTHER" id="PTHR37296">
    <property type="entry name" value="CONSERVED VIRULENCE FACTOR B"/>
    <property type="match status" value="1"/>
</dbReference>
<evidence type="ECO:0000313" key="3">
    <source>
        <dbReference type="Proteomes" id="UP000094296"/>
    </source>
</evidence>
<sequence>MNETNKIHKLRVKNTTRSGAFLEWEPGNDLFLPIREQTTDLKNGDVCLVGLYVNEDTDELCATMYLYDLLSTESPYKKNDVAQGTVYNINRDLGVFVAVDDIYHGLVLNKELYGNFAIGDKIEVRIKSVREDGKLELSLRKQAHNEIESDAQKIMELLKQRDGKLSINDKSAPEEIKAELNISKAAFKRAAGRLLKEGAIKITDDGIELTWKN</sequence>
<dbReference type="GO" id="GO:0003676">
    <property type="term" value="F:nucleic acid binding"/>
    <property type="evidence" value="ECO:0007669"/>
    <property type="project" value="InterPro"/>
</dbReference>
<dbReference type="InterPro" id="IPR036388">
    <property type="entry name" value="WH-like_DNA-bd_sf"/>
</dbReference>
<dbReference type="InterPro" id="IPR014464">
    <property type="entry name" value="CvfB_fam"/>
</dbReference>
<dbReference type="InterPro" id="IPR039566">
    <property type="entry name" value="CvfB_S1_st"/>
</dbReference>
<dbReference type="SUPFAM" id="SSF50249">
    <property type="entry name" value="Nucleic acid-binding proteins"/>
    <property type="match status" value="1"/>
</dbReference>
<protein>
    <recommendedName>
        <fullName evidence="1">S1 motif domain-containing protein</fullName>
    </recommendedName>
</protein>
<dbReference type="EMBL" id="MIJE01000033">
    <property type="protein sequence ID" value="OEF95981.1"/>
    <property type="molecule type" value="Genomic_DNA"/>
</dbReference>
<accession>A0A1E5FZH6</accession>
<dbReference type="Proteomes" id="UP000094296">
    <property type="component" value="Unassembled WGS sequence"/>
</dbReference>
<dbReference type="PROSITE" id="PS50126">
    <property type="entry name" value="S1"/>
    <property type="match status" value="1"/>
</dbReference>
<dbReference type="InterPro" id="IPR048587">
    <property type="entry name" value="CvfB_S1_3rd"/>
</dbReference>
<name>A0A1E5FZH6_9FIRM</name>
<dbReference type="Gene3D" id="2.40.50.140">
    <property type="entry name" value="Nucleic acid-binding proteins"/>
    <property type="match status" value="2"/>
</dbReference>
<organism evidence="2 3">
    <name type="scientific">Desulfuribacillus alkaliarsenatis</name>
    <dbReference type="NCBI Taxonomy" id="766136"/>
    <lineage>
        <taxon>Bacteria</taxon>
        <taxon>Bacillati</taxon>
        <taxon>Bacillota</taxon>
        <taxon>Desulfuribacillia</taxon>
        <taxon>Desulfuribacillales</taxon>
        <taxon>Desulfuribacillaceae</taxon>
        <taxon>Desulfuribacillus</taxon>
    </lineage>
</organism>
<dbReference type="Pfam" id="PF21543">
    <property type="entry name" value="CvfB_2nd"/>
    <property type="match status" value="1"/>
</dbReference>
<dbReference type="InterPro" id="IPR040764">
    <property type="entry name" value="CvfB_WH"/>
</dbReference>
<proteinExistence type="predicted"/>
<dbReference type="InterPro" id="IPR003029">
    <property type="entry name" value="S1_domain"/>
</dbReference>
<comment type="caution">
    <text evidence="2">The sequence shown here is derived from an EMBL/GenBank/DDBJ whole genome shotgun (WGS) entry which is preliminary data.</text>
</comment>
<evidence type="ECO:0000259" key="1">
    <source>
        <dbReference type="PROSITE" id="PS50126"/>
    </source>
</evidence>
<dbReference type="RefSeq" id="WP_069643901.1">
    <property type="nucleotide sequence ID" value="NZ_MIJE01000033.1"/>
</dbReference>
<dbReference type="Pfam" id="PF17783">
    <property type="entry name" value="WHD_CvfB"/>
    <property type="match status" value="1"/>
</dbReference>
<dbReference type="PANTHER" id="PTHR37296:SF1">
    <property type="entry name" value="CONSERVED VIRULENCE FACTOR B"/>
    <property type="match status" value="1"/>
</dbReference>
<evidence type="ECO:0000313" key="2">
    <source>
        <dbReference type="EMBL" id="OEF95981.1"/>
    </source>
</evidence>
<keyword evidence="3" id="KW-1185">Reference proteome</keyword>
<dbReference type="OrthoDB" id="9801597at2"/>
<dbReference type="InterPro" id="IPR012340">
    <property type="entry name" value="NA-bd_OB-fold"/>
</dbReference>
<dbReference type="STRING" id="766136.BHF68_09520"/>
<feature type="domain" description="S1 motif" evidence="1">
    <location>
        <begin position="79"/>
        <end position="140"/>
    </location>
</feature>
<reference evidence="2 3" key="1">
    <citation type="submission" date="2016-09" db="EMBL/GenBank/DDBJ databases">
        <title>Draft genome sequence for the type strain of Desulfuribacillus alkaliarsenatis AHT28, an obligately anaerobic, sulfidogenic bacterium isolated from Russian soda lake sediments.</title>
        <authorList>
            <person name="Abin C.A."/>
            <person name="Hollibaugh J.T."/>
        </authorList>
    </citation>
    <scope>NUCLEOTIDE SEQUENCE [LARGE SCALE GENOMIC DNA]</scope>
    <source>
        <strain evidence="2 3">AHT28</strain>
    </source>
</reference>
<dbReference type="Pfam" id="PF13509">
    <property type="entry name" value="S1_2"/>
    <property type="match status" value="1"/>
</dbReference>
<gene>
    <name evidence="2" type="ORF">BHF68_09520</name>
</gene>